<dbReference type="Gene3D" id="3.90.550.10">
    <property type="entry name" value="Spore Coat Polysaccharide Biosynthesis Protein SpsA, Chain A"/>
    <property type="match status" value="1"/>
</dbReference>
<dbReference type="SUPFAM" id="SSF53448">
    <property type="entry name" value="Nucleotide-diphospho-sugar transferases"/>
    <property type="match status" value="1"/>
</dbReference>
<evidence type="ECO:0000313" key="2">
    <source>
        <dbReference type="Proteomes" id="UP000189670"/>
    </source>
</evidence>
<comment type="caution">
    <text evidence="1">The sequence shown here is derived from an EMBL/GenBank/DDBJ whole genome shotgun (WGS) entry which is preliminary data.</text>
</comment>
<dbReference type="InterPro" id="IPR003329">
    <property type="entry name" value="Cytidylyl_trans"/>
</dbReference>
<dbReference type="InterPro" id="IPR029044">
    <property type="entry name" value="Nucleotide-diphossugar_trans"/>
</dbReference>
<dbReference type="NCBIfam" id="TIGR03584">
    <property type="entry name" value="PseF"/>
    <property type="match status" value="1"/>
</dbReference>
<dbReference type="PANTHER" id="PTHR21485:SF6">
    <property type="entry name" value="N-ACYLNEURAMINATE CYTIDYLYLTRANSFERASE-RELATED"/>
    <property type="match status" value="1"/>
</dbReference>
<protein>
    <submittedName>
        <fullName evidence="1">N-acylneuraminate cytidylyltransferase</fullName>
    </submittedName>
</protein>
<keyword evidence="1" id="KW-0548">Nucleotidyltransferase</keyword>
<dbReference type="CDD" id="cd02513">
    <property type="entry name" value="CMP-NeuAc_Synthase"/>
    <property type="match status" value="1"/>
</dbReference>
<dbReference type="EMBL" id="ATBP01001937">
    <property type="protein sequence ID" value="ETR66510.1"/>
    <property type="molecule type" value="Genomic_DNA"/>
</dbReference>
<evidence type="ECO:0000313" key="1">
    <source>
        <dbReference type="EMBL" id="ETR66510.1"/>
    </source>
</evidence>
<gene>
    <name evidence="1" type="ORF">OMM_05619</name>
</gene>
<dbReference type="PANTHER" id="PTHR21485">
    <property type="entry name" value="HAD SUPERFAMILY MEMBERS CMAS AND KDSC"/>
    <property type="match status" value="1"/>
</dbReference>
<organism evidence="1 2">
    <name type="scientific">Candidatus Magnetoglobus multicellularis str. Araruama</name>
    <dbReference type="NCBI Taxonomy" id="890399"/>
    <lineage>
        <taxon>Bacteria</taxon>
        <taxon>Pseudomonadati</taxon>
        <taxon>Thermodesulfobacteriota</taxon>
        <taxon>Desulfobacteria</taxon>
        <taxon>Desulfobacterales</taxon>
        <taxon>Desulfobacteraceae</taxon>
        <taxon>Candidatus Magnetoglobus</taxon>
    </lineage>
</organism>
<accession>A0A1V1NVA1</accession>
<proteinExistence type="predicted"/>
<keyword evidence="1" id="KW-0808">Transferase</keyword>
<dbReference type="InterPro" id="IPR050793">
    <property type="entry name" value="CMP-NeuNAc_synthase"/>
</dbReference>
<sequence>MKKIAIIPARAGSKRFPRKNITDFFGKPIISYTINAALNANIFEKVIVSTEDSEIAYIAEEYGAEISTRPDELASDYATVVDVCLYELDKEEQNGNVYDILCCLYATAPLRNEKDIVKTVQMVQSKDCDFANAVTDFHFPAYQALKSNESGFLEAMWPDSISKPSHDMPRLLVDNGSTYVSLVSEFRKVKSFYGKRHKGYIMPRIRSVDLDYPEDLEIAKYFYNRVGI</sequence>
<dbReference type="GO" id="GO:0008781">
    <property type="term" value="F:N-acylneuraminate cytidylyltransferase activity"/>
    <property type="evidence" value="ECO:0007669"/>
    <property type="project" value="TreeGrafter"/>
</dbReference>
<dbReference type="Proteomes" id="UP000189670">
    <property type="component" value="Unassembled WGS sequence"/>
</dbReference>
<dbReference type="InterPro" id="IPR020039">
    <property type="entry name" value="PseF"/>
</dbReference>
<dbReference type="AlphaFoldDB" id="A0A1V1NVA1"/>
<dbReference type="Pfam" id="PF02348">
    <property type="entry name" value="CTP_transf_3"/>
    <property type="match status" value="1"/>
</dbReference>
<name>A0A1V1NVA1_9BACT</name>
<reference evidence="2" key="1">
    <citation type="submission" date="2012-11" db="EMBL/GenBank/DDBJ databases">
        <authorList>
            <person name="Lucero-Rivera Y.E."/>
            <person name="Tovar-Ramirez D."/>
        </authorList>
    </citation>
    <scope>NUCLEOTIDE SEQUENCE [LARGE SCALE GENOMIC DNA]</scope>
    <source>
        <strain evidence="2">Araruama</strain>
    </source>
</reference>